<accession>A0AAU7CQD6</accession>
<keyword evidence="4" id="KW-0092">Biotin</keyword>
<dbReference type="PANTHER" id="PTHR12835">
    <property type="entry name" value="BIOTIN PROTEIN LIGASE"/>
    <property type="match status" value="1"/>
</dbReference>
<name>A0AAU7CQD6_9BACT</name>
<dbReference type="NCBIfam" id="TIGR00121">
    <property type="entry name" value="birA_ligase"/>
    <property type="match status" value="1"/>
</dbReference>
<dbReference type="SUPFAM" id="SSF55681">
    <property type="entry name" value="Class II aaRS and biotin synthetases"/>
    <property type="match status" value="1"/>
</dbReference>
<dbReference type="GO" id="GO:0005737">
    <property type="term" value="C:cytoplasm"/>
    <property type="evidence" value="ECO:0007669"/>
    <property type="project" value="TreeGrafter"/>
</dbReference>
<dbReference type="Pfam" id="PF02237">
    <property type="entry name" value="BPL_C"/>
    <property type="match status" value="1"/>
</dbReference>
<sequence>MGLAQFSGTDMNGLFIKTWIHKGVVESTNDLARQVVVSGLGDCPVLVSAERQTRGRGRGDHTWWSDRGSLTFTIGIDPIAHGLRTEHEPRVALATAVAVIDAIAQWIPRESIRLRWPNDIEVESLKIAGILPERVGTPHGVRLLIGIGINVSTRLDDAPAEIRRMATSLAQHASRFSTASDHERVLARVVAHFETAIGRLAEDDLGLAARWDQLDALRDRPVRLDVGPQILEGIGRGIDPSGALRLATDQGIKLLYGGQVLRDNPS</sequence>
<keyword evidence="3" id="KW-0067">ATP-binding</keyword>
<proteinExistence type="predicted"/>
<evidence type="ECO:0000313" key="8">
    <source>
        <dbReference type="EMBL" id="XBH07510.1"/>
    </source>
</evidence>
<dbReference type="InterPro" id="IPR045864">
    <property type="entry name" value="aa-tRNA-synth_II/BPL/LPL"/>
</dbReference>
<dbReference type="PROSITE" id="PS51733">
    <property type="entry name" value="BPL_LPL_CATALYTIC"/>
    <property type="match status" value="1"/>
</dbReference>
<dbReference type="SUPFAM" id="SSF50037">
    <property type="entry name" value="C-terminal domain of transcriptional repressors"/>
    <property type="match status" value="1"/>
</dbReference>
<evidence type="ECO:0000259" key="7">
    <source>
        <dbReference type="PROSITE" id="PS51733"/>
    </source>
</evidence>
<keyword evidence="1 8" id="KW-0436">Ligase</keyword>
<comment type="catalytic activity">
    <reaction evidence="6">
        <text>biotin + L-lysyl-[protein] + ATP = N(6)-biotinyl-L-lysyl-[protein] + AMP + diphosphate + H(+)</text>
        <dbReference type="Rhea" id="RHEA:11756"/>
        <dbReference type="Rhea" id="RHEA-COMP:9752"/>
        <dbReference type="Rhea" id="RHEA-COMP:10505"/>
        <dbReference type="ChEBI" id="CHEBI:15378"/>
        <dbReference type="ChEBI" id="CHEBI:29969"/>
        <dbReference type="ChEBI" id="CHEBI:30616"/>
        <dbReference type="ChEBI" id="CHEBI:33019"/>
        <dbReference type="ChEBI" id="CHEBI:57586"/>
        <dbReference type="ChEBI" id="CHEBI:83144"/>
        <dbReference type="ChEBI" id="CHEBI:456215"/>
        <dbReference type="EC" id="6.3.4.15"/>
    </reaction>
</comment>
<dbReference type="GO" id="GO:0004077">
    <property type="term" value="F:biotin--[biotin carboxyl-carrier protein] ligase activity"/>
    <property type="evidence" value="ECO:0007669"/>
    <property type="project" value="UniProtKB-EC"/>
</dbReference>
<protein>
    <recommendedName>
        <fullName evidence="5">biotin--[biotin carboxyl-carrier protein] ligase</fullName>
        <ecNumber evidence="5">6.3.4.15</ecNumber>
    </recommendedName>
</protein>
<dbReference type="Gene3D" id="3.30.930.10">
    <property type="entry name" value="Bira Bifunctional Protein, Domain 2"/>
    <property type="match status" value="1"/>
</dbReference>
<dbReference type="EMBL" id="CP155447">
    <property type="protein sequence ID" value="XBH07510.1"/>
    <property type="molecule type" value="Genomic_DNA"/>
</dbReference>
<evidence type="ECO:0000256" key="2">
    <source>
        <dbReference type="ARBA" id="ARBA00022741"/>
    </source>
</evidence>
<evidence type="ECO:0000256" key="4">
    <source>
        <dbReference type="ARBA" id="ARBA00023267"/>
    </source>
</evidence>
<gene>
    <name evidence="8" type="ORF">V5E97_16165</name>
</gene>
<dbReference type="InterPro" id="IPR004143">
    <property type="entry name" value="BPL_LPL_catalytic"/>
</dbReference>
<dbReference type="Pfam" id="PF03099">
    <property type="entry name" value="BPL_LplA_LipB"/>
    <property type="match status" value="1"/>
</dbReference>
<feature type="domain" description="BPL/LPL catalytic" evidence="7">
    <location>
        <begin position="8"/>
        <end position="201"/>
    </location>
</feature>
<dbReference type="EC" id="6.3.4.15" evidence="5"/>
<dbReference type="PANTHER" id="PTHR12835:SF5">
    <property type="entry name" value="BIOTIN--PROTEIN LIGASE"/>
    <property type="match status" value="1"/>
</dbReference>
<dbReference type="AlphaFoldDB" id="A0AAU7CQD6"/>
<dbReference type="CDD" id="cd16442">
    <property type="entry name" value="BPL"/>
    <property type="match status" value="1"/>
</dbReference>
<organism evidence="8">
    <name type="scientific">Singulisphaera sp. Ch08</name>
    <dbReference type="NCBI Taxonomy" id="3120278"/>
    <lineage>
        <taxon>Bacteria</taxon>
        <taxon>Pseudomonadati</taxon>
        <taxon>Planctomycetota</taxon>
        <taxon>Planctomycetia</taxon>
        <taxon>Isosphaerales</taxon>
        <taxon>Isosphaeraceae</taxon>
        <taxon>Singulisphaera</taxon>
    </lineage>
</organism>
<dbReference type="Gene3D" id="2.30.30.100">
    <property type="match status" value="1"/>
</dbReference>
<dbReference type="InterPro" id="IPR004408">
    <property type="entry name" value="Biotin_CoA_COase_ligase"/>
</dbReference>
<keyword evidence="2" id="KW-0547">Nucleotide-binding</keyword>
<evidence type="ECO:0000256" key="6">
    <source>
        <dbReference type="ARBA" id="ARBA00047846"/>
    </source>
</evidence>
<dbReference type="GO" id="GO:0005524">
    <property type="term" value="F:ATP binding"/>
    <property type="evidence" value="ECO:0007669"/>
    <property type="project" value="UniProtKB-KW"/>
</dbReference>
<dbReference type="InterPro" id="IPR003142">
    <property type="entry name" value="BPL_C"/>
</dbReference>
<evidence type="ECO:0000256" key="1">
    <source>
        <dbReference type="ARBA" id="ARBA00022598"/>
    </source>
</evidence>
<dbReference type="RefSeq" id="WP_406700347.1">
    <property type="nucleotide sequence ID" value="NZ_CP155447.1"/>
</dbReference>
<evidence type="ECO:0000256" key="5">
    <source>
        <dbReference type="ARBA" id="ARBA00024227"/>
    </source>
</evidence>
<reference evidence="8" key="1">
    <citation type="submission" date="2024-05" db="EMBL/GenBank/DDBJ databases">
        <title>Planctomycetes of the genus Singulisphaera possess chitinolytic capabilities.</title>
        <authorList>
            <person name="Ivanova A."/>
        </authorList>
    </citation>
    <scope>NUCLEOTIDE SEQUENCE</scope>
    <source>
        <strain evidence="8">Ch08T</strain>
    </source>
</reference>
<evidence type="ECO:0000256" key="3">
    <source>
        <dbReference type="ARBA" id="ARBA00022840"/>
    </source>
</evidence>
<dbReference type="InterPro" id="IPR008988">
    <property type="entry name" value="Transcriptional_repressor_C"/>
</dbReference>